<reference evidence="1 2" key="1">
    <citation type="submission" date="2019-03" db="EMBL/GenBank/DDBJ databases">
        <title>Single cell metagenomics reveals metabolic interactions within the superorganism composed of flagellate Streblomastix strix and complex community of Bacteroidetes bacteria on its surface.</title>
        <authorList>
            <person name="Treitli S.C."/>
            <person name="Kolisko M."/>
            <person name="Husnik F."/>
            <person name="Keeling P."/>
            <person name="Hampl V."/>
        </authorList>
    </citation>
    <scope>NUCLEOTIDE SEQUENCE [LARGE SCALE GENOMIC DNA]</scope>
    <source>
        <strain evidence="1">ST1C</strain>
    </source>
</reference>
<comment type="caution">
    <text evidence="1">The sequence shown here is derived from an EMBL/GenBank/DDBJ whole genome shotgun (WGS) entry which is preliminary data.</text>
</comment>
<gene>
    <name evidence="1" type="ORF">EZS28_044673</name>
</gene>
<evidence type="ECO:0000313" key="2">
    <source>
        <dbReference type="Proteomes" id="UP000324800"/>
    </source>
</evidence>
<dbReference type="Proteomes" id="UP000324800">
    <property type="component" value="Unassembled WGS sequence"/>
</dbReference>
<dbReference type="AlphaFoldDB" id="A0A5J4TPH9"/>
<evidence type="ECO:0000313" key="1">
    <source>
        <dbReference type="EMBL" id="KAA6359800.1"/>
    </source>
</evidence>
<organism evidence="1 2">
    <name type="scientific">Streblomastix strix</name>
    <dbReference type="NCBI Taxonomy" id="222440"/>
    <lineage>
        <taxon>Eukaryota</taxon>
        <taxon>Metamonada</taxon>
        <taxon>Preaxostyla</taxon>
        <taxon>Oxymonadida</taxon>
        <taxon>Streblomastigidae</taxon>
        <taxon>Streblomastix</taxon>
    </lineage>
</organism>
<feature type="non-terminal residue" evidence="1">
    <location>
        <position position="109"/>
    </location>
</feature>
<proteinExistence type="predicted"/>
<sequence>MATSLLALFGEWPEKSLQIVDGNHFIMAKLFFVIDSKNAMVIESNTDLQIQVSLKGSGFIKIRLIQVNVNYVKYPPEDVKGDPVDILGYKQSDQEATIGIRPANKERTP</sequence>
<protein>
    <submittedName>
        <fullName evidence="1">Uncharacterized protein</fullName>
    </submittedName>
</protein>
<accession>A0A5J4TPH9</accession>
<dbReference type="EMBL" id="SNRW01027861">
    <property type="protein sequence ID" value="KAA6359800.1"/>
    <property type="molecule type" value="Genomic_DNA"/>
</dbReference>
<name>A0A5J4TPH9_9EUKA</name>